<dbReference type="Gene3D" id="2.160.10.10">
    <property type="entry name" value="Hexapeptide repeat proteins"/>
    <property type="match status" value="1"/>
</dbReference>
<protein>
    <recommendedName>
        <fullName evidence="5">Serine acetyltransferase</fullName>
    </recommendedName>
</protein>
<reference evidence="3" key="1">
    <citation type="journal article" date="2022" name="Cell">
        <title>Design, construction, and in vivo augmentation of a complex gut microbiome.</title>
        <authorList>
            <person name="Cheng A.G."/>
            <person name="Ho P.Y."/>
            <person name="Aranda-Diaz A."/>
            <person name="Jain S."/>
            <person name="Yu F.B."/>
            <person name="Meng X."/>
            <person name="Wang M."/>
            <person name="Iakiviak M."/>
            <person name="Nagashima K."/>
            <person name="Zhao A."/>
            <person name="Murugkar P."/>
            <person name="Patil A."/>
            <person name="Atabakhsh K."/>
            <person name="Weakley A."/>
            <person name="Yan J."/>
            <person name="Brumbaugh A.R."/>
            <person name="Higginbottom S."/>
            <person name="Dimas A."/>
            <person name="Shiver A.L."/>
            <person name="Deutschbauer A."/>
            <person name="Neff N."/>
            <person name="Sonnenburg J.L."/>
            <person name="Huang K.C."/>
            <person name="Fischbach M.A."/>
        </authorList>
    </citation>
    <scope>NUCLEOTIDE SEQUENCE</scope>
    <source>
        <strain evidence="3">DSM 19829</strain>
    </source>
</reference>
<organism evidence="3 4">
    <name type="scientific">Ruminococcus gauvreauii</name>
    <dbReference type="NCBI Taxonomy" id="438033"/>
    <lineage>
        <taxon>Bacteria</taxon>
        <taxon>Bacillati</taxon>
        <taxon>Bacillota</taxon>
        <taxon>Clostridia</taxon>
        <taxon>Eubacteriales</taxon>
        <taxon>Oscillospiraceae</taxon>
        <taxon>Ruminococcus</taxon>
    </lineage>
</organism>
<dbReference type="EMBL" id="CP102290">
    <property type="protein sequence ID" value="UWP59035.1"/>
    <property type="molecule type" value="Genomic_DNA"/>
</dbReference>
<name>A0ABY5VEQ6_9FIRM</name>
<sequence>MINPKEIIGSDRIIQHRVIIGELSPGGGAPIIGKNVFIGAEAIILGSISIGDNAKIGAGAIVLHDVGLNDTVVGVPAHSVIKKL</sequence>
<dbReference type="SUPFAM" id="SSF51161">
    <property type="entry name" value="Trimeric LpxA-like enzymes"/>
    <property type="match status" value="1"/>
</dbReference>
<dbReference type="Pfam" id="PF14602">
    <property type="entry name" value="Hexapep_2"/>
    <property type="match status" value="1"/>
</dbReference>
<evidence type="ECO:0000256" key="2">
    <source>
        <dbReference type="ARBA" id="ARBA00022737"/>
    </source>
</evidence>
<dbReference type="InterPro" id="IPR011004">
    <property type="entry name" value="Trimer_LpxA-like_sf"/>
</dbReference>
<dbReference type="InterPro" id="IPR001451">
    <property type="entry name" value="Hexapep"/>
</dbReference>
<keyword evidence="1" id="KW-0808">Transferase</keyword>
<evidence type="ECO:0000256" key="1">
    <source>
        <dbReference type="ARBA" id="ARBA00022679"/>
    </source>
</evidence>
<evidence type="ECO:0000313" key="3">
    <source>
        <dbReference type="EMBL" id="UWP59035.1"/>
    </source>
</evidence>
<keyword evidence="2" id="KW-0677">Repeat</keyword>
<keyword evidence="4" id="KW-1185">Reference proteome</keyword>
<evidence type="ECO:0008006" key="5">
    <source>
        <dbReference type="Google" id="ProtNLM"/>
    </source>
</evidence>
<dbReference type="RefSeq" id="WP_083963507.1">
    <property type="nucleotide sequence ID" value="NZ_CABLBR010000043.1"/>
</dbReference>
<dbReference type="PROSITE" id="PS00101">
    <property type="entry name" value="HEXAPEP_TRANSFERASES"/>
    <property type="match status" value="1"/>
</dbReference>
<accession>A0ABY5VEQ6</accession>
<proteinExistence type="predicted"/>
<evidence type="ECO:0000313" key="4">
    <source>
        <dbReference type="Proteomes" id="UP001060164"/>
    </source>
</evidence>
<dbReference type="PANTHER" id="PTHR42811">
    <property type="entry name" value="SERINE ACETYLTRANSFERASE"/>
    <property type="match status" value="1"/>
</dbReference>
<gene>
    <name evidence="3" type="ORF">NQ502_16950</name>
</gene>
<dbReference type="InterPro" id="IPR018357">
    <property type="entry name" value="Hexapep_transf_CS"/>
</dbReference>
<dbReference type="Proteomes" id="UP001060164">
    <property type="component" value="Chromosome"/>
</dbReference>